<sequence length="204" mass="22805">MKKLSLCCLLLLFLLPVAIQAQGVAPATAPNTADDSVYIESGQDTVLIKSYATRYDPRKALLYAAVLPGLGQIYNKKYWKLPLVYGGFGALGYAVGFYQKGYKKYKAQLFDNINEAPNNENFLHPVSELSTGQLRTIVTSYRRQRDFWLIMTGAMYLLQIVDAHVDAHLKEFDVNPNLQVSLEPLIEQDAVLGRQSGVALIIKF</sequence>
<evidence type="ECO:0000256" key="1">
    <source>
        <dbReference type="SAM" id="SignalP"/>
    </source>
</evidence>
<evidence type="ECO:0000313" key="3">
    <source>
        <dbReference type="EMBL" id="MBT1708722.1"/>
    </source>
</evidence>
<dbReference type="EMBL" id="JAHESE010000008">
    <property type="protein sequence ID" value="MBT1708722.1"/>
    <property type="molecule type" value="Genomic_DNA"/>
</dbReference>
<protein>
    <recommendedName>
        <fullName evidence="2">DUF5683 domain-containing protein</fullName>
    </recommendedName>
</protein>
<proteinExistence type="predicted"/>
<keyword evidence="4" id="KW-1185">Reference proteome</keyword>
<evidence type="ECO:0000259" key="2">
    <source>
        <dbReference type="Pfam" id="PF18935"/>
    </source>
</evidence>
<dbReference type="Proteomes" id="UP001319080">
    <property type="component" value="Unassembled WGS sequence"/>
</dbReference>
<evidence type="ECO:0000313" key="4">
    <source>
        <dbReference type="Proteomes" id="UP001319080"/>
    </source>
</evidence>
<dbReference type="InterPro" id="IPR043738">
    <property type="entry name" value="DUF5683"/>
</dbReference>
<feature type="signal peptide" evidence="1">
    <location>
        <begin position="1"/>
        <end position="21"/>
    </location>
</feature>
<dbReference type="RefSeq" id="WP_254084316.1">
    <property type="nucleotide sequence ID" value="NZ_JAHESE010000008.1"/>
</dbReference>
<feature type="chain" id="PRO_5042893278" description="DUF5683 domain-containing protein" evidence="1">
    <location>
        <begin position="22"/>
        <end position="204"/>
    </location>
</feature>
<dbReference type="Pfam" id="PF18935">
    <property type="entry name" value="DUF5683"/>
    <property type="match status" value="1"/>
</dbReference>
<comment type="caution">
    <text evidence="3">The sequence shown here is derived from an EMBL/GenBank/DDBJ whole genome shotgun (WGS) entry which is preliminary data.</text>
</comment>
<reference evidence="3 4" key="1">
    <citation type="submission" date="2021-05" db="EMBL/GenBank/DDBJ databases">
        <title>A Polyphasic approach of four new species of the genus Ohtaekwangia: Ohtaekwangia histidinii sp. nov., Ohtaekwangia cretensis sp. nov., Ohtaekwangia indiensis sp. nov., Ohtaekwangia reichenbachii sp. nov. from diverse environment.</title>
        <authorList>
            <person name="Octaviana S."/>
        </authorList>
    </citation>
    <scope>NUCLEOTIDE SEQUENCE [LARGE SCALE GENOMIC DNA]</scope>
    <source>
        <strain evidence="3 4">PWU5</strain>
    </source>
</reference>
<name>A0AAP2DZ40_9BACT</name>
<feature type="domain" description="DUF5683" evidence="2">
    <location>
        <begin position="55"/>
        <end position="204"/>
    </location>
</feature>
<gene>
    <name evidence="3" type="ORF">KK062_10830</name>
</gene>
<keyword evidence="1" id="KW-0732">Signal</keyword>
<organism evidence="3 4">
    <name type="scientific">Dawidia cretensis</name>
    <dbReference type="NCBI Taxonomy" id="2782350"/>
    <lineage>
        <taxon>Bacteria</taxon>
        <taxon>Pseudomonadati</taxon>
        <taxon>Bacteroidota</taxon>
        <taxon>Cytophagia</taxon>
        <taxon>Cytophagales</taxon>
        <taxon>Chryseotaleaceae</taxon>
        <taxon>Dawidia</taxon>
    </lineage>
</organism>
<dbReference type="AlphaFoldDB" id="A0AAP2DZ40"/>
<accession>A0AAP2DZ40</accession>